<keyword evidence="1" id="KW-0812">Transmembrane</keyword>
<dbReference type="AlphaFoldDB" id="A0A919INF7"/>
<keyword evidence="1" id="KW-0472">Membrane</keyword>
<name>A0A919INF7_9ACTN</name>
<dbReference type="RefSeq" id="WP_203748544.1">
    <property type="nucleotide sequence ID" value="NZ_BAAAUC010000039.1"/>
</dbReference>
<proteinExistence type="predicted"/>
<evidence type="ECO:0000313" key="2">
    <source>
        <dbReference type="EMBL" id="GID68553.1"/>
    </source>
</evidence>
<comment type="caution">
    <text evidence="2">The sequence shown here is derived from an EMBL/GenBank/DDBJ whole genome shotgun (WGS) entry which is preliminary data.</text>
</comment>
<accession>A0A919INF7</accession>
<keyword evidence="3" id="KW-1185">Reference proteome</keyword>
<gene>
    <name evidence="2" type="ORF">Acy02nite_64340</name>
</gene>
<dbReference type="Proteomes" id="UP000619479">
    <property type="component" value="Unassembled WGS sequence"/>
</dbReference>
<evidence type="ECO:0000313" key="3">
    <source>
        <dbReference type="Proteomes" id="UP000619479"/>
    </source>
</evidence>
<dbReference type="EMBL" id="BOMH01000049">
    <property type="protein sequence ID" value="GID68553.1"/>
    <property type="molecule type" value="Genomic_DNA"/>
</dbReference>
<sequence length="594" mass="62474">MATDLATPRPPGVRHEQVITTQVAAVLVLIGAAKGGPALFIAAVGAAILLAVTWLRSRGRWAFEWLAAGLRFGIRRRPAATVLRLAVQGTQVSSVNLPGGQAAVLADDSGLTVLLELGDPAGLLADPGHELAAPWELLPADRRERPSCRVQLLLSGVPAPAVTTGTGPIPTSYRALAGSPALGHSRAILAVRTLRDEGWSDAELRRTLTGLARRLTKRLAAQPLDTAAAMRTITDLTYADPAAEVHEEWAALRVGGLPQVTFHTSPEATATPSAELLTGLLHLPVAATTVTLTADLPESGSTDPPLISLAVRLVAQDQAALEVAAASVQHMSAALRRLDGDHLRGLTATLPLAASGNPRQALQTWHTVRHSPATRPFGPLSLPAGWTGVVVGRNRHGHPLPLRLFRAEPTRMLLVGGLRCAQLLAFRSLAVGARVLVRTRRPREWVAFARGTAAQDDSIILAPPGHPIEPPPGTPLRPLLTILDLGPADEAGAPARAGSGRPWEATVDLRQAFGDADVVTATSADLVLLQRLRADEADLVGAALGLGDVARLLTRMRPGMVGVISHQAVRWATLSPTDVEKILIGDPSRSAGER</sequence>
<evidence type="ECO:0008006" key="4">
    <source>
        <dbReference type="Google" id="ProtNLM"/>
    </source>
</evidence>
<evidence type="ECO:0000256" key="1">
    <source>
        <dbReference type="SAM" id="Phobius"/>
    </source>
</evidence>
<feature type="transmembrane region" description="Helical" evidence="1">
    <location>
        <begin position="37"/>
        <end position="55"/>
    </location>
</feature>
<protein>
    <recommendedName>
        <fullName evidence="4">Type VII secretion protein EccE</fullName>
    </recommendedName>
</protein>
<organism evidence="2 3">
    <name type="scientific">Actinoplanes cyaneus</name>
    <dbReference type="NCBI Taxonomy" id="52696"/>
    <lineage>
        <taxon>Bacteria</taxon>
        <taxon>Bacillati</taxon>
        <taxon>Actinomycetota</taxon>
        <taxon>Actinomycetes</taxon>
        <taxon>Micromonosporales</taxon>
        <taxon>Micromonosporaceae</taxon>
        <taxon>Actinoplanes</taxon>
    </lineage>
</organism>
<keyword evidence="1" id="KW-1133">Transmembrane helix</keyword>
<reference evidence="2" key="1">
    <citation type="submission" date="2021-01" db="EMBL/GenBank/DDBJ databases">
        <title>Whole genome shotgun sequence of Actinoplanes cyaneus NBRC 14990.</title>
        <authorList>
            <person name="Komaki H."/>
            <person name="Tamura T."/>
        </authorList>
    </citation>
    <scope>NUCLEOTIDE SEQUENCE</scope>
    <source>
        <strain evidence="2">NBRC 14990</strain>
    </source>
</reference>